<dbReference type="AlphaFoldDB" id="A0A2S6HZY9"/>
<evidence type="ECO:0000313" key="2">
    <source>
        <dbReference type="EMBL" id="PPK84095.1"/>
    </source>
</evidence>
<name>A0A2S6HZY9_9BACT</name>
<dbReference type="EMBL" id="PTJC01000009">
    <property type="protein sequence ID" value="PPK84095.1"/>
    <property type="molecule type" value="Genomic_DNA"/>
</dbReference>
<dbReference type="PROSITE" id="PS51352">
    <property type="entry name" value="THIOREDOXIN_2"/>
    <property type="match status" value="1"/>
</dbReference>
<dbReference type="Pfam" id="PF00578">
    <property type="entry name" value="AhpC-TSA"/>
    <property type="match status" value="1"/>
</dbReference>
<dbReference type="RefSeq" id="WP_104421804.1">
    <property type="nucleotide sequence ID" value="NZ_PTJC01000009.1"/>
</dbReference>
<keyword evidence="3" id="KW-1185">Reference proteome</keyword>
<dbReference type="PANTHER" id="PTHR42852">
    <property type="entry name" value="THIOL:DISULFIDE INTERCHANGE PROTEIN DSBE"/>
    <property type="match status" value="1"/>
</dbReference>
<dbReference type="InterPro" id="IPR013766">
    <property type="entry name" value="Thioredoxin_domain"/>
</dbReference>
<evidence type="ECO:0000313" key="3">
    <source>
        <dbReference type="Proteomes" id="UP000237662"/>
    </source>
</evidence>
<gene>
    <name evidence="2" type="ORF">CLV84_4245</name>
</gene>
<protein>
    <submittedName>
        <fullName evidence="2">AhpC/TSA family protein</fullName>
    </submittedName>
</protein>
<dbReference type="GO" id="GO:0016491">
    <property type="term" value="F:oxidoreductase activity"/>
    <property type="evidence" value="ECO:0007669"/>
    <property type="project" value="InterPro"/>
</dbReference>
<dbReference type="InterPro" id="IPR000866">
    <property type="entry name" value="AhpC/TSA"/>
</dbReference>
<dbReference type="SUPFAM" id="SSF52833">
    <property type="entry name" value="Thioredoxin-like"/>
    <property type="match status" value="1"/>
</dbReference>
<dbReference type="PROSITE" id="PS51257">
    <property type="entry name" value="PROKAR_LIPOPROTEIN"/>
    <property type="match status" value="1"/>
</dbReference>
<dbReference type="CDD" id="cd02966">
    <property type="entry name" value="TlpA_like_family"/>
    <property type="match status" value="1"/>
</dbReference>
<accession>A0A2S6HZY9</accession>
<dbReference type="OrthoDB" id="616241at2"/>
<organism evidence="2 3">
    <name type="scientific">Neolewinella xylanilytica</name>
    <dbReference type="NCBI Taxonomy" id="1514080"/>
    <lineage>
        <taxon>Bacteria</taxon>
        <taxon>Pseudomonadati</taxon>
        <taxon>Bacteroidota</taxon>
        <taxon>Saprospiria</taxon>
        <taxon>Saprospirales</taxon>
        <taxon>Lewinellaceae</taxon>
        <taxon>Neolewinella</taxon>
    </lineage>
</organism>
<proteinExistence type="predicted"/>
<sequence>MTLFPKSGIPALVALLFVLLTVGSCVFVQQRYTSLPPGPYRGILELEYNPIVPNPKGEPIPEKVDLEFDEVTAGALPFTFDVVYEDDTTFHLVIHNGEEEILVPAEDIETGRDQSIGRDTLRINFPVYDTHISAFHEENVIEGVWVVHYRENYRIPFKAYFGKDFRFTSLRKEPVADLTGTWAVDFAGSGAEAGYPGVAEFRQQGNELTGTIRTETGDYRYLEGTVQGNKMYLSVFDGSHAFLFEALIREDGSLTGTFRSGRHYITDWTAERDAEAELTSPDELTRLREAVPLAFAFPTAEGDTVRLADIQGPKLVQLFGTWCPNCRDETNFLKQYLAGNDVEDLQVIALAFEQYGAEDDRSKAAVRRYRDNMEVDWPILLAASNDKREAGQALPMLNKVISYPTLLFVDRNNRVRRIHTGFNGPATSKYADFARSFDATVKELIAEEPVAATDQ</sequence>
<dbReference type="Proteomes" id="UP000237662">
    <property type="component" value="Unassembled WGS sequence"/>
</dbReference>
<reference evidence="2 3" key="1">
    <citation type="submission" date="2018-02" db="EMBL/GenBank/DDBJ databases">
        <title>Genomic Encyclopedia of Archaeal and Bacterial Type Strains, Phase II (KMG-II): from individual species to whole genera.</title>
        <authorList>
            <person name="Goeker M."/>
        </authorList>
    </citation>
    <scope>NUCLEOTIDE SEQUENCE [LARGE SCALE GENOMIC DNA]</scope>
    <source>
        <strain evidence="2 3">DSM 29526</strain>
    </source>
</reference>
<comment type="caution">
    <text evidence="2">The sequence shown here is derived from an EMBL/GenBank/DDBJ whole genome shotgun (WGS) entry which is preliminary data.</text>
</comment>
<evidence type="ECO:0000259" key="1">
    <source>
        <dbReference type="PROSITE" id="PS51352"/>
    </source>
</evidence>
<dbReference type="PANTHER" id="PTHR42852:SF17">
    <property type="entry name" value="THIOREDOXIN-LIKE PROTEIN HI_1115"/>
    <property type="match status" value="1"/>
</dbReference>
<dbReference type="InterPro" id="IPR036249">
    <property type="entry name" value="Thioredoxin-like_sf"/>
</dbReference>
<dbReference type="GO" id="GO:0016209">
    <property type="term" value="F:antioxidant activity"/>
    <property type="evidence" value="ECO:0007669"/>
    <property type="project" value="InterPro"/>
</dbReference>
<dbReference type="Gene3D" id="3.40.30.10">
    <property type="entry name" value="Glutaredoxin"/>
    <property type="match status" value="1"/>
</dbReference>
<dbReference type="InterPro" id="IPR050553">
    <property type="entry name" value="Thioredoxin_ResA/DsbE_sf"/>
</dbReference>
<feature type="domain" description="Thioredoxin" evidence="1">
    <location>
        <begin position="285"/>
        <end position="442"/>
    </location>
</feature>